<evidence type="ECO:0000313" key="5">
    <source>
        <dbReference type="Proteomes" id="UP000526408"/>
    </source>
</evidence>
<accession>A0A7X6JVV3</accession>
<reference evidence="4 5" key="1">
    <citation type="submission" date="2020-04" db="EMBL/GenBank/DDBJ databases">
        <authorList>
            <person name="Yoon J."/>
        </authorList>
    </citation>
    <scope>NUCLEOTIDE SEQUENCE [LARGE SCALE GENOMIC DNA]</scope>
    <source>
        <strain evidence="4 5">KMU-115</strain>
    </source>
</reference>
<dbReference type="InterPro" id="IPR046342">
    <property type="entry name" value="CBS_dom_sf"/>
</dbReference>
<keyword evidence="1 2" id="KW-0129">CBS domain</keyword>
<dbReference type="PANTHER" id="PTHR43080">
    <property type="entry name" value="CBS DOMAIN-CONTAINING PROTEIN CBSX3, MITOCHONDRIAL"/>
    <property type="match status" value="1"/>
</dbReference>
<proteinExistence type="predicted"/>
<dbReference type="InterPro" id="IPR000644">
    <property type="entry name" value="CBS_dom"/>
</dbReference>
<dbReference type="RefSeq" id="WP_168622100.1">
    <property type="nucleotide sequence ID" value="NZ_JAAZQQ010000001.1"/>
</dbReference>
<dbReference type="Pfam" id="PF00571">
    <property type="entry name" value="CBS"/>
    <property type="match status" value="2"/>
</dbReference>
<dbReference type="EMBL" id="JAAZQQ010000001">
    <property type="protein sequence ID" value="NKX43752.1"/>
    <property type="molecule type" value="Genomic_DNA"/>
</dbReference>
<comment type="caution">
    <text evidence="4">The sequence shown here is derived from an EMBL/GenBank/DDBJ whole genome shotgun (WGS) entry which is preliminary data.</text>
</comment>
<protein>
    <submittedName>
        <fullName evidence="4">CBS domain-containing protein</fullName>
    </submittedName>
</protein>
<dbReference type="SUPFAM" id="SSF54631">
    <property type="entry name" value="CBS-domain pair"/>
    <property type="match status" value="1"/>
</dbReference>
<name>A0A7X6JVV3_9RHOB</name>
<sequence>MSTDLRVRTVMQADILRLSPDDPIRRAIGALISAGAAAAPVVDAGGAPVGILTQKDCFRPALHASYYQEWRGTVRDHMSATVVTVDAGDDIVRAAELFLEVPHRVLPVIEGGRLVGMLERSAVLAALFARG</sequence>
<dbReference type="InterPro" id="IPR051257">
    <property type="entry name" value="Diverse_CBS-Domain"/>
</dbReference>
<dbReference type="AlphaFoldDB" id="A0A7X6JVV3"/>
<gene>
    <name evidence="4" type="ORF">HCU73_04045</name>
</gene>
<dbReference type="PANTHER" id="PTHR43080:SF2">
    <property type="entry name" value="CBS DOMAIN-CONTAINING PROTEIN"/>
    <property type="match status" value="1"/>
</dbReference>
<organism evidence="4 5">
    <name type="scientific">Roseicyclus persicicus</name>
    <dbReference type="NCBI Taxonomy" id="2650661"/>
    <lineage>
        <taxon>Bacteria</taxon>
        <taxon>Pseudomonadati</taxon>
        <taxon>Pseudomonadota</taxon>
        <taxon>Alphaproteobacteria</taxon>
        <taxon>Rhodobacterales</taxon>
        <taxon>Roseobacteraceae</taxon>
        <taxon>Roseicyclus</taxon>
    </lineage>
</organism>
<dbReference type="SMART" id="SM00116">
    <property type="entry name" value="CBS"/>
    <property type="match status" value="2"/>
</dbReference>
<dbReference type="Gene3D" id="3.10.580.10">
    <property type="entry name" value="CBS-domain"/>
    <property type="match status" value="1"/>
</dbReference>
<dbReference type="Proteomes" id="UP000526408">
    <property type="component" value="Unassembled WGS sequence"/>
</dbReference>
<keyword evidence="5" id="KW-1185">Reference proteome</keyword>
<evidence type="ECO:0000259" key="3">
    <source>
        <dbReference type="PROSITE" id="PS51371"/>
    </source>
</evidence>
<dbReference type="PROSITE" id="PS51371">
    <property type="entry name" value="CBS"/>
    <property type="match status" value="2"/>
</dbReference>
<feature type="domain" description="CBS" evidence="3">
    <location>
        <begin position="11"/>
        <end position="69"/>
    </location>
</feature>
<evidence type="ECO:0000313" key="4">
    <source>
        <dbReference type="EMBL" id="NKX43752.1"/>
    </source>
</evidence>
<evidence type="ECO:0000256" key="1">
    <source>
        <dbReference type="ARBA" id="ARBA00023122"/>
    </source>
</evidence>
<feature type="domain" description="CBS" evidence="3">
    <location>
        <begin position="78"/>
        <end position="131"/>
    </location>
</feature>
<evidence type="ECO:0000256" key="2">
    <source>
        <dbReference type="PROSITE-ProRule" id="PRU00703"/>
    </source>
</evidence>